<proteinExistence type="predicted"/>
<reference evidence="1 2" key="1">
    <citation type="journal article" date="2012" name="Genome Res.">
        <title>Genomic basis of endosymbiont-conferred protection against an insect parasitoid.</title>
        <authorList>
            <person name="Hansen A.K."/>
            <person name="Vorburger C."/>
            <person name="Moran N.A."/>
        </authorList>
    </citation>
    <scope>NUCLEOTIDE SEQUENCE [LARGE SCALE GENOMIC DNA]</scope>
    <source>
        <strain evidence="2">R5.15</strain>
    </source>
</reference>
<gene>
    <name evidence="1" type="ORF">Rin_00004930</name>
</gene>
<organism evidence="1 2">
    <name type="scientific">Candidatus Regiella insecticola 5.15</name>
    <dbReference type="NCBI Taxonomy" id="1005043"/>
    <lineage>
        <taxon>Bacteria</taxon>
        <taxon>Pseudomonadati</taxon>
        <taxon>Pseudomonadota</taxon>
        <taxon>Gammaproteobacteria</taxon>
        <taxon>Enterobacterales</taxon>
        <taxon>Enterobacteriaceae</taxon>
        <taxon>aphid secondary symbionts</taxon>
        <taxon>Candidatus Regiella</taxon>
    </lineage>
</organism>
<keyword evidence="2" id="KW-1185">Reference proteome</keyword>
<comment type="caution">
    <text evidence="1">The sequence shown here is derived from an EMBL/GenBank/DDBJ whole genome shotgun (WGS) entry which is preliminary data.</text>
</comment>
<dbReference type="AlphaFoldDB" id="G2GXK1"/>
<evidence type="ECO:0000313" key="2">
    <source>
        <dbReference type="Proteomes" id="UP000004116"/>
    </source>
</evidence>
<sequence length="36" mass="3957">MIESTETEKMVTVKISATANSLLTISALKSKRSKKM</sequence>
<evidence type="ECO:0000313" key="1">
    <source>
        <dbReference type="EMBL" id="EGY29538.1"/>
    </source>
</evidence>
<name>G2GXK1_9ENTR</name>
<accession>G2GXK1</accession>
<dbReference type="EMBL" id="AGCA01000106">
    <property type="protein sequence ID" value="EGY29538.1"/>
    <property type="molecule type" value="Genomic_DNA"/>
</dbReference>
<dbReference type="Proteomes" id="UP000004116">
    <property type="component" value="Unassembled WGS sequence"/>
</dbReference>
<protein>
    <submittedName>
        <fullName evidence="1">Uncharacterized protein</fullName>
    </submittedName>
</protein>